<evidence type="ECO:0000313" key="7">
    <source>
        <dbReference type="EMBL" id="GAA0206545.1"/>
    </source>
</evidence>
<dbReference type="RefSeq" id="WP_304988344.1">
    <property type="nucleotide sequence ID" value="NZ_BAAACR010000004.1"/>
</dbReference>
<evidence type="ECO:0000313" key="8">
    <source>
        <dbReference type="Proteomes" id="UP001500399"/>
    </source>
</evidence>
<dbReference type="SUPFAM" id="SSF55174">
    <property type="entry name" value="Alpha-L RNA-binding motif"/>
    <property type="match status" value="1"/>
</dbReference>
<evidence type="ECO:0000256" key="4">
    <source>
        <dbReference type="RuleBase" id="RU003887"/>
    </source>
</evidence>
<dbReference type="CDD" id="cd02870">
    <property type="entry name" value="PseudoU_synth_RsuA_like"/>
    <property type="match status" value="1"/>
</dbReference>
<name>A0ABN0SYG1_9FIRM</name>
<dbReference type="EC" id="5.4.99.-" evidence="4"/>
<evidence type="ECO:0000256" key="2">
    <source>
        <dbReference type="ARBA" id="ARBA00023235"/>
    </source>
</evidence>
<dbReference type="SMART" id="SM00363">
    <property type="entry name" value="S4"/>
    <property type="match status" value="1"/>
</dbReference>
<dbReference type="InterPro" id="IPR050343">
    <property type="entry name" value="RsuA_PseudoU_synthase"/>
</dbReference>
<evidence type="ECO:0000256" key="3">
    <source>
        <dbReference type="PROSITE-ProRule" id="PRU00182"/>
    </source>
</evidence>
<feature type="domain" description="RNA-binding S4" evidence="6">
    <location>
        <begin position="3"/>
        <end position="62"/>
    </location>
</feature>
<dbReference type="InterPro" id="IPR036986">
    <property type="entry name" value="S4_RNA-bd_sf"/>
</dbReference>
<dbReference type="InterPro" id="IPR020094">
    <property type="entry name" value="TruA/RsuA/RluB/E/F_N"/>
</dbReference>
<dbReference type="InterPro" id="IPR020103">
    <property type="entry name" value="PsdUridine_synth_cat_dom_sf"/>
</dbReference>
<sequence length="272" mass="30228">MEERLQKILSSAGVASRRAAEKMIRAGRVMVDGAVVTELGAKYEAACHEITVDGNRIRADEKRYYVLLNKPRGYLSTVRDDRGRKTVLDLLPDFSARLYPVGRLDADTEGLLLITNDGGLTQGLLHPRYEIDKVYHAEVFGEVTEEGMEQLRRGVLLEDGVTAPAQLRVLRSEHGRTVVETIIHEGRNRQVRRMFAAIGCRVTGLRRVRFAQLTLRGLACGAYRHLTSKEIRELREIAGVTEREEDHRGGRGTCGHDGGSGSGGVRRTRSAP</sequence>
<accession>A0ABN0SYG1</accession>
<dbReference type="Gene3D" id="3.30.70.1560">
    <property type="entry name" value="Alpha-L RNA-binding motif"/>
    <property type="match status" value="1"/>
</dbReference>
<dbReference type="Proteomes" id="UP001500399">
    <property type="component" value="Unassembled WGS sequence"/>
</dbReference>
<dbReference type="CDD" id="cd00165">
    <property type="entry name" value="S4"/>
    <property type="match status" value="1"/>
</dbReference>
<dbReference type="InterPro" id="IPR006145">
    <property type="entry name" value="PsdUridine_synth_RsuA/RluA"/>
</dbReference>
<evidence type="ECO:0000259" key="6">
    <source>
        <dbReference type="SMART" id="SM00363"/>
    </source>
</evidence>
<dbReference type="InterPro" id="IPR002942">
    <property type="entry name" value="S4_RNA-bd"/>
</dbReference>
<evidence type="ECO:0000256" key="5">
    <source>
        <dbReference type="SAM" id="MobiDB-lite"/>
    </source>
</evidence>
<comment type="caution">
    <text evidence="7">The sequence shown here is derived from an EMBL/GenBank/DDBJ whole genome shotgun (WGS) entry which is preliminary data.</text>
</comment>
<gene>
    <name evidence="7" type="ORF">GCM10008919_07250</name>
</gene>
<proteinExistence type="inferred from homology"/>
<dbReference type="PANTHER" id="PTHR47683:SF2">
    <property type="entry name" value="RNA-BINDING S4 DOMAIN-CONTAINING PROTEIN"/>
    <property type="match status" value="1"/>
</dbReference>
<keyword evidence="2 4" id="KW-0413">Isomerase</keyword>
<dbReference type="PROSITE" id="PS01149">
    <property type="entry name" value="PSI_RSU"/>
    <property type="match status" value="1"/>
</dbReference>
<feature type="compositionally biased region" description="Gly residues" evidence="5">
    <location>
        <begin position="251"/>
        <end position="264"/>
    </location>
</feature>
<dbReference type="PANTHER" id="PTHR47683">
    <property type="entry name" value="PSEUDOURIDINE SYNTHASE FAMILY PROTEIN-RELATED"/>
    <property type="match status" value="1"/>
</dbReference>
<evidence type="ECO:0000256" key="1">
    <source>
        <dbReference type="ARBA" id="ARBA00008348"/>
    </source>
</evidence>
<dbReference type="Pfam" id="PF00849">
    <property type="entry name" value="PseudoU_synth_2"/>
    <property type="match status" value="1"/>
</dbReference>
<comment type="similarity">
    <text evidence="1 4">Belongs to the pseudouridine synthase RsuA family.</text>
</comment>
<dbReference type="Gene3D" id="3.10.290.10">
    <property type="entry name" value="RNA-binding S4 domain"/>
    <property type="match status" value="1"/>
</dbReference>
<keyword evidence="3" id="KW-0694">RNA-binding</keyword>
<protein>
    <recommendedName>
        <fullName evidence="4">Pseudouridine synthase</fullName>
        <ecNumber evidence="4">5.4.99.-</ecNumber>
    </recommendedName>
</protein>
<dbReference type="Gene3D" id="3.30.70.580">
    <property type="entry name" value="Pseudouridine synthase I, catalytic domain, N-terminal subdomain"/>
    <property type="match status" value="1"/>
</dbReference>
<dbReference type="NCBIfam" id="TIGR00093">
    <property type="entry name" value="pseudouridine synthase"/>
    <property type="match status" value="1"/>
</dbReference>
<dbReference type="InterPro" id="IPR018496">
    <property type="entry name" value="PsdUridine_synth_RsuA/RluB_CS"/>
</dbReference>
<dbReference type="PROSITE" id="PS50889">
    <property type="entry name" value="S4"/>
    <property type="match status" value="1"/>
</dbReference>
<organism evidence="7 8">
    <name type="scientific">Selenomonas dianae</name>
    <dbReference type="NCBI Taxonomy" id="135079"/>
    <lineage>
        <taxon>Bacteria</taxon>
        <taxon>Bacillati</taxon>
        <taxon>Bacillota</taxon>
        <taxon>Negativicutes</taxon>
        <taxon>Selenomonadales</taxon>
        <taxon>Selenomonadaceae</taxon>
        <taxon>Selenomonas</taxon>
    </lineage>
</organism>
<keyword evidence="8" id="KW-1185">Reference proteome</keyword>
<reference evidence="7 8" key="1">
    <citation type="journal article" date="2019" name="Int. J. Syst. Evol. Microbiol.">
        <title>The Global Catalogue of Microorganisms (GCM) 10K type strain sequencing project: providing services to taxonomists for standard genome sequencing and annotation.</title>
        <authorList>
            <consortium name="The Broad Institute Genomics Platform"/>
            <consortium name="The Broad Institute Genome Sequencing Center for Infectious Disease"/>
            <person name="Wu L."/>
            <person name="Ma J."/>
        </authorList>
    </citation>
    <scope>NUCLEOTIDE SEQUENCE [LARGE SCALE GENOMIC DNA]</scope>
    <source>
        <strain evidence="7 8">JCM 8542</strain>
    </source>
</reference>
<feature type="region of interest" description="Disordered" evidence="5">
    <location>
        <begin position="242"/>
        <end position="272"/>
    </location>
</feature>
<dbReference type="Pfam" id="PF01479">
    <property type="entry name" value="S4"/>
    <property type="match status" value="1"/>
</dbReference>
<dbReference type="SUPFAM" id="SSF55120">
    <property type="entry name" value="Pseudouridine synthase"/>
    <property type="match status" value="1"/>
</dbReference>
<dbReference type="InterPro" id="IPR000748">
    <property type="entry name" value="PsdUridine_synth_RsuA/RluB/E/F"/>
</dbReference>
<dbReference type="EMBL" id="BAAACR010000004">
    <property type="protein sequence ID" value="GAA0206545.1"/>
    <property type="molecule type" value="Genomic_DNA"/>
</dbReference>
<dbReference type="InterPro" id="IPR042092">
    <property type="entry name" value="PsdUridine_s_RsuA/RluB/E/F_cat"/>
</dbReference>